<dbReference type="GO" id="GO:0005634">
    <property type="term" value="C:nucleus"/>
    <property type="evidence" value="ECO:0007669"/>
    <property type="project" value="UniProtKB-SubCell"/>
</dbReference>
<organism evidence="12 13">
    <name type="scientific">Tothia fuscella</name>
    <dbReference type="NCBI Taxonomy" id="1048955"/>
    <lineage>
        <taxon>Eukaryota</taxon>
        <taxon>Fungi</taxon>
        <taxon>Dikarya</taxon>
        <taxon>Ascomycota</taxon>
        <taxon>Pezizomycotina</taxon>
        <taxon>Dothideomycetes</taxon>
        <taxon>Pleosporomycetidae</taxon>
        <taxon>Venturiales</taxon>
        <taxon>Cylindrosympodiaceae</taxon>
        <taxon>Tothia</taxon>
    </lineage>
</organism>
<dbReference type="PANTHER" id="PTHR12746:SF2">
    <property type="entry name" value="60S RIBOSOMAL EXPORT PROTEIN NMD3"/>
    <property type="match status" value="1"/>
</dbReference>
<evidence type="ECO:0000256" key="3">
    <source>
        <dbReference type="ARBA" id="ARBA00022448"/>
    </source>
</evidence>
<dbReference type="GO" id="GO:0015031">
    <property type="term" value="P:protein transport"/>
    <property type="evidence" value="ECO:0007669"/>
    <property type="project" value="UniProtKB-KW"/>
</dbReference>
<dbReference type="GO" id="GO:0043023">
    <property type="term" value="F:ribosomal large subunit binding"/>
    <property type="evidence" value="ECO:0007669"/>
    <property type="project" value="InterPro"/>
</dbReference>
<dbReference type="PANTHER" id="PTHR12746">
    <property type="entry name" value="NONSENSE-MEDIATED MRNA DECAY PROTEIN 3"/>
    <property type="match status" value="1"/>
</dbReference>
<evidence type="ECO:0000256" key="7">
    <source>
        <dbReference type="RuleBase" id="RU364108"/>
    </source>
</evidence>
<dbReference type="Pfam" id="PF04981">
    <property type="entry name" value="NMD3"/>
    <property type="match status" value="1"/>
</dbReference>
<dbReference type="GO" id="GO:0000055">
    <property type="term" value="P:ribosomal large subunit export from nucleus"/>
    <property type="evidence" value="ECO:0007669"/>
    <property type="project" value="TreeGrafter"/>
</dbReference>
<evidence type="ECO:0000259" key="10">
    <source>
        <dbReference type="Pfam" id="PF21192"/>
    </source>
</evidence>
<keyword evidence="3 7" id="KW-0813">Transport</keyword>
<dbReference type="InterPro" id="IPR007064">
    <property type="entry name" value="Nmd3_N"/>
</dbReference>
<keyword evidence="5 7" id="KW-0653">Protein transport</keyword>
<evidence type="ECO:0000259" key="11">
    <source>
        <dbReference type="Pfam" id="PF21193"/>
    </source>
</evidence>
<sequence>MEVINQHPSAHQTAATILCCNCGTPIDGTLSAGALCQECIRLTVDISSGIQREAVLHICGDCDRWLSPPTSWVVASPESRELLALCLRKLRGLSKVRIIDASFVWTEPHSRRVKVKITIQQEAFEGTIIQQTFEVEYVVANQQCFDCKKSYTHHTWRACVQVRQKVPHKRTFLYLEQLILRHSAHRDAINIKEVHDGIDFFFSARNGAERFVDFLNSVVPVHVNKSQELISHDIHTSTKQYKFSYSAEIVPLCKDDLLALPVKLARSVGNIAPLALCYRIGTAINVLDATTLQTASISTKEYWHTPFAYLANVQDLTEFIVLDIEPLGPVKGHLILAEATVSLANDMDSTYYVRTHLGGVLHPGDSVMGYHLTGSNFNNDQYDALSSSRAHSSTIPDVLLVKKLYARKKKASGKASRNWKLKRLAKEEGDVLPRKQDMERLERDFELFLREVEEDGEMRAGIRVYKDGGKKVENKDEMDVDDETVDGSEDEGVKIPMSQLLEDMEEMGLGEEG</sequence>
<feature type="domain" description="60S ribosomal export protein NMD3 OB-fold" evidence="10">
    <location>
        <begin position="316"/>
        <end position="403"/>
    </location>
</feature>
<evidence type="ECO:0000259" key="9">
    <source>
        <dbReference type="Pfam" id="PF04981"/>
    </source>
</evidence>
<accession>A0A9P4TWB8</accession>
<comment type="similarity">
    <text evidence="1 7">Belongs to the NMD3 family.</text>
</comment>
<protein>
    <recommendedName>
        <fullName evidence="2 7">60S ribosomal export protein NMD3</fullName>
    </recommendedName>
</protein>
<comment type="function">
    <text evidence="7">Acts as an adapter for the XPO1/CRM1-mediated export of the 60S ribosomal subunit.</text>
</comment>
<gene>
    <name evidence="12" type="ORF">EJ08DRAFT_651252</name>
</gene>
<dbReference type="InterPro" id="IPR048899">
    <property type="entry name" value="NMD_SH3"/>
</dbReference>
<proteinExistence type="inferred from homology"/>
<evidence type="ECO:0000256" key="2">
    <source>
        <dbReference type="ARBA" id="ARBA00017035"/>
    </source>
</evidence>
<dbReference type="Pfam" id="PF21192">
    <property type="entry name" value="OB_NMD3"/>
    <property type="match status" value="1"/>
</dbReference>
<feature type="domain" description="Nmd3 N-terminal" evidence="9">
    <location>
        <begin position="19"/>
        <end position="249"/>
    </location>
</feature>
<feature type="compositionally biased region" description="Acidic residues" evidence="8">
    <location>
        <begin position="478"/>
        <end position="490"/>
    </location>
</feature>
<dbReference type="Proteomes" id="UP000800235">
    <property type="component" value="Unassembled WGS sequence"/>
</dbReference>
<comment type="subcellular location">
    <subcellularLocation>
        <location evidence="7">Cytoplasm</location>
    </subcellularLocation>
    <subcellularLocation>
        <location evidence="7">Nucleus</location>
    </subcellularLocation>
</comment>
<comment type="caution">
    <text evidence="12">The sequence shown here is derived from an EMBL/GenBank/DDBJ whole genome shotgun (WGS) entry which is preliminary data.</text>
</comment>
<evidence type="ECO:0000256" key="8">
    <source>
        <dbReference type="SAM" id="MobiDB-lite"/>
    </source>
</evidence>
<evidence type="ECO:0000256" key="5">
    <source>
        <dbReference type="ARBA" id="ARBA00022927"/>
    </source>
</evidence>
<name>A0A9P4TWB8_9PEZI</name>
<dbReference type="InterPro" id="IPR048898">
    <property type="entry name" value="OB_NMD3"/>
</dbReference>
<dbReference type="GO" id="GO:0005737">
    <property type="term" value="C:cytoplasm"/>
    <property type="evidence" value="ECO:0007669"/>
    <property type="project" value="UniProtKB-SubCell"/>
</dbReference>
<dbReference type="AlphaFoldDB" id="A0A9P4TWB8"/>
<dbReference type="OrthoDB" id="203821at2759"/>
<evidence type="ECO:0000313" key="12">
    <source>
        <dbReference type="EMBL" id="KAF2427860.1"/>
    </source>
</evidence>
<evidence type="ECO:0000256" key="6">
    <source>
        <dbReference type="ARBA" id="ARBA00023242"/>
    </source>
</evidence>
<evidence type="ECO:0000256" key="4">
    <source>
        <dbReference type="ARBA" id="ARBA00022490"/>
    </source>
</evidence>
<feature type="compositionally biased region" description="Acidic residues" evidence="8">
    <location>
        <begin position="502"/>
        <end position="513"/>
    </location>
</feature>
<reference evidence="12" key="1">
    <citation type="journal article" date="2020" name="Stud. Mycol.">
        <title>101 Dothideomycetes genomes: a test case for predicting lifestyles and emergence of pathogens.</title>
        <authorList>
            <person name="Haridas S."/>
            <person name="Albert R."/>
            <person name="Binder M."/>
            <person name="Bloem J."/>
            <person name="Labutti K."/>
            <person name="Salamov A."/>
            <person name="Andreopoulos B."/>
            <person name="Baker S."/>
            <person name="Barry K."/>
            <person name="Bills G."/>
            <person name="Bluhm B."/>
            <person name="Cannon C."/>
            <person name="Castanera R."/>
            <person name="Culley D."/>
            <person name="Daum C."/>
            <person name="Ezra D."/>
            <person name="Gonzalez J."/>
            <person name="Henrissat B."/>
            <person name="Kuo A."/>
            <person name="Liang C."/>
            <person name="Lipzen A."/>
            <person name="Lutzoni F."/>
            <person name="Magnuson J."/>
            <person name="Mondo S."/>
            <person name="Nolan M."/>
            <person name="Ohm R."/>
            <person name="Pangilinan J."/>
            <person name="Park H.-J."/>
            <person name="Ramirez L."/>
            <person name="Alfaro M."/>
            <person name="Sun H."/>
            <person name="Tritt A."/>
            <person name="Yoshinaga Y."/>
            <person name="Zwiers L.-H."/>
            <person name="Turgeon B."/>
            <person name="Goodwin S."/>
            <person name="Spatafora J."/>
            <person name="Crous P."/>
            <person name="Grigoriev I."/>
        </authorList>
    </citation>
    <scope>NUCLEOTIDE SEQUENCE</scope>
    <source>
        <strain evidence="12">CBS 130266</strain>
    </source>
</reference>
<feature type="region of interest" description="Disordered" evidence="8">
    <location>
        <begin position="471"/>
        <end position="513"/>
    </location>
</feature>
<dbReference type="EMBL" id="MU007057">
    <property type="protein sequence ID" value="KAF2427860.1"/>
    <property type="molecule type" value="Genomic_DNA"/>
</dbReference>
<feature type="domain" description="60S ribosomal export protein NMD3 SH3" evidence="11">
    <location>
        <begin position="252"/>
        <end position="299"/>
    </location>
</feature>
<keyword evidence="6 7" id="KW-0539">Nucleus</keyword>
<evidence type="ECO:0000313" key="13">
    <source>
        <dbReference type="Proteomes" id="UP000800235"/>
    </source>
</evidence>
<keyword evidence="13" id="KW-1185">Reference proteome</keyword>
<dbReference type="InterPro" id="IPR039768">
    <property type="entry name" value="Nmd3"/>
</dbReference>
<evidence type="ECO:0000256" key="1">
    <source>
        <dbReference type="ARBA" id="ARBA00009794"/>
    </source>
</evidence>
<dbReference type="Pfam" id="PF21193">
    <property type="entry name" value="NMD_SH3"/>
    <property type="match status" value="1"/>
</dbReference>
<keyword evidence="4 7" id="KW-0963">Cytoplasm</keyword>